<proteinExistence type="predicted"/>
<name>A0A2P2P1Z8_RHIMU</name>
<accession>A0A2P2P1Z8</accession>
<sequence length="75" mass="8376">MHLLTLADLTRQRMTLLKRPTPNGVPLQCVVPPRTGAIPIGLNYWCQRDPPFSYGSIRSETVFDISISYADSLDA</sequence>
<dbReference type="AlphaFoldDB" id="A0A2P2P1Z8"/>
<reference evidence="1" key="1">
    <citation type="submission" date="2018-02" db="EMBL/GenBank/DDBJ databases">
        <title>Rhizophora mucronata_Transcriptome.</title>
        <authorList>
            <person name="Meera S.P."/>
            <person name="Sreeshan A."/>
            <person name="Augustine A."/>
        </authorList>
    </citation>
    <scope>NUCLEOTIDE SEQUENCE</scope>
    <source>
        <tissue evidence="1">Leaf</tissue>
    </source>
</reference>
<evidence type="ECO:0000313" key="1">
    <source>
        <dbReference type="EMBL" id="MBX48764.1"/>
    </source>
</evidence>
<dbReference type="EMBL" id="GGEC01068280">
    <property type="protein sequence ID" value="MBX48764.1"/>
    <property type="molecule type" value="Transcribed_RNA"/>
</dbReference>
<protein>
    <submittedName>
        <fullName evidence="1">Uncharacterized protein</fullName>
    </submittedName>
</protein>
<organism evidence="1">
    <name type="scientific">Rhizophora mucronata</name>
    <name type="common">Asiatic mangrove</name>
    <dbReference type="NCBI Taxonomy" id="61149"/>
    <lineage>
        <taxon>Eukaryota</taxon>
        <taxon>Viridiplantae</taxon>
        <taxon>Streptophyta</taxon>
        <taxon>Embryophyta</taxon>
        <taxon>Tracheophyta</taxon>
        <taxon>Spermatophyta</taxon>
        <taxon>Magnoliopsida</taxon>
        <taxon>eudicotyledons</taxon>
        <taxon>Gunneridae</taxon>
        <taxon>Pentapetalae</taxon>
        <taxon>rosids</taxon>
        <taxon>fabids</taxon>
        <taxon>Malpighiales</taxon>
        <taxon>Rhizophoraceae</taxon>
        <taxon>Rhizophora</taxon>
    </lineage>
</organism>